<accession>A0AA38IA17</accession>
<evidence type="ECO:0000313" key="2">
    <source>
        <dbReference type="Proteomes" id="UP001168821"/>
    </source>
</evidence>
<dbReference type="Gene3D" id="3.10.129.110">
    <property type="entry name" value="Polyketide synthase dehydratase"/>
    <property type="match status" value="1"/>
</dbReference>
<name>A0AA38IA17_9CUCU</name>
<dbReference type="EMBL" id="JALNTZ010000005">
    <property type="protein sequence ID" value="KAJ3652425.1"/>
    <property type="molecule type" value="Genomic_DNA"/>
</dbReference>
<comment type="caution">
    <text evidence="1">The sequence shown here is derived from an EMBL/GenBank/DDBJ whole genome shotgun (WGS) entry which is preliminary data.</text>
</comment>
<organism evidence="1 2">
    <name type="scientific">Zophobas morio</name>
    <dbReference type="NCBI Taxonomy" id="2755281"/>
    <lineage>
        <taxon>Eukaryota</taxon>
        <taxon>Metazoa</taxon>
        <taxon>Ecdysozoa</taxon>
        <taxon>Arthropoda</taxon>
        <taxon>Hexapoda</taxon>
        <taxon>Insecta</taxon>
        <taxon>Pterygota</taxon>
        <taxon>Neoptera</taxon>
        <taxon>Endopterygota</taxon>
        <taxon>Coleoptera</taxon>
        <taxon>Polyphaga</taxon>
        <taxon>Cucujiformia</taxon>
        <taxon>Tenebrionidae</taxon>
        <taxon>Zophobas</taxon>
    </lineage>
</organism>
<evidence type="ECO:0000313" key="1">
    <source>
        <dbReference type="EMBL" id="KAJ3652425.1"/>
    </source>
</evidence>
<proteinExistence type="predicted"/>
<dbReference type="Proteomes" id="UP001168821">
    <property type="component" value="Unassembled WGS sequence"/>
</dbReference>
<keyword evidence="2" id="KW-1185">Reference proteome</keyword>
<dbReference type="InterPro" id="IPR042104">
    <property type="entry name" value="PKS_dehydratase_sf"/>
</dbReference>
<protein>
    <submittedName>
        <fullName evidence="1">Uncharacterized protein</fullName>
    </submittedName>
</protein>
<dbReference type="AlphaFoldDB" id="A0AA38IA17"/>
<sequence length="262" mass="29982">MDVTYQIFRFCLANICTGRIQPCPNASQQQVILPNFNSFCDDKLEILEKDDIYREFYLRGYNYSGLFKSIERCNPEASVGLIKWEDNLLLFVPIGIKKIIIDPLKHADIVNQQNSEERLLPVYVKKNCNWLKSGGIEIHGVYVKSIFKKKMRLEPVLEKNVFVPNNCPLELEEVVPVNTQIILENSLENNFKAVELVNEFTDINAKHILDFVNKALENLPVVTPDLTISLHTIINETPGVKFETVTLTPESNILLYIGSKIL</sequence>
<gene>
    <name evidence="1" type="ORF">Zmor_018392</name>
</gene>
<reference evidence="1" key="1">
    <citation type="journal article" date="2023" name="G3 (Bethesda)">
        <title>Whole genome assemblies of Zophobas morio and Tenebrio molitor.</title>
        <authorList>
            <person name="Kaur S."/>
            <person name="Stinson S.A."/>
            <person name="diCenzo G.C."/>
        </authorList>
    </citation>
    <scope>NUCLEOTIDE SEQUENCE</scope>
    <source>
        <strain evidence="1">QUZm001</strain>
    </source>
</reference>